<dbReference type="EMBL" id="JAZDWU010000001">
    <property type="protein sequence ID" value="KAL0016143.1"/>
    <property type="molecule type" value="Genomic_DNA"/>
</dbReference>
<organism evidence="2 3">
    <name type="scientific">Lithocarpus litseifolius</name>
    <dbReference type="NCBI Taxonomy" id="425828"/>
    <lineage>
        <taxon>Eukaryota</taxon>
        <taxon>Viridiplantae</taxon>
        <taxon>Streptophyta</taxon>
        <taxon>Embryophyta</taxon>
        <taxon>Tracheophyta</taxon>
        <taxon>Spermatophyta</taxon>
        <taxon>Magnoliopsida</taxon>
        <taxon>eudicotyledons</taxon>
        <taxon>Gunneridae</taxon>
        <taxon>Pentapetalae</taxon>
        <taxon>rosids</taxon>
        <taxon>fabids</taxon>
        <taxon>Fagales</taxon>
        <taxon>Fagaceae</taxon>
        <taxon>Lithocarpus</taxon>
    </lineage>
</organism>
<keyword evidence="3" id="KW-1185">Reference proteome</keyword>
<name>A0AAW2DZQ3_9ROSI</name>
<dbReference type="Proteomes" id="UP001459277">
    <property type="component" value="Unassembled WGS sequence"/>
</dbReference>
<feature type="region of interest" description="Disordered" evidence="1">
    <location>
        <begin position="1"/>
        <end position="53"/>
    </location>
</feature>
<accession>A0AAW2DZQ3</accession>
<proteinExistence type="predicted"/>
<dbReference type="AlphaFoldDB" id="A0AAW2DZQ3"/>
<protein>
    <submittedName>
        <fullName evidence="2">Uncharacterized protein</fullName>
    </submittedName>
</protein>
<reference evidence="2 3" key="1">
    <citation type="submission" date="2024-01" db="EMBL/GenBank/DDBJ databases">
        <title>A telomere-to-telomere, gap-free genome of sweet tea (Lithocarpus litseifolius).</title>
        <authorList>
            <person name="Zhou J."/>
        </authorList>
    </citation>
    <scope>NUCLEOTIDE SEQUENCE [LARGE SCALE GENOMIC DNA]</scope>
    <source>
        <strain evidence="2">Zhou-2022a</strain>
        <tissue evidence="2">Leaf</tissue>
    </source>
</reference>
<evidence type="ECO:0000313" key="3">
    <source>
        <dbReference type="Proteomes" id="UP001459277"/>
    </source>
</evidence>
<evidence type="ECO:0000313" key="2">
    <source>
        <dbReference type="EMBL" id="KAL0016143.1"/>
    </source>
</evidence>
<comment type="caution">
    <text evidence="2">The sequence shown here is derived from an EMBL/GenBank/DDBJ whole genome shotgun (WGS) entry which is preliminary data.</text>
</comment>
<feature type="region of interest" description="Disordered" evidence="1">
    <location>
        <begin position="65"/>
        <end position="86"/>
    </location>
</feature>
<evidence type="ECO:0000256" key="1">
    <source>
        <dbReference type="SAM" id="MobiDB-lite"/>
    </source>
</evidence>
<gene>
    <name evidence="2" type="ORF">SO802_003212</name>
</gene>
<feature type="compositionally biased region" description="Basic and acidic residues" evidence="1">
    <location>
        <begin position="70"/>
        <end position="81"/>
    </location>
</feature>
<sequence>MHGEHVSVEPDSPDDVEELPTPVVGQCSKRAGKQPSHSETSAGEKRKGGSIENITDAIMEFTDMLRKRRSDKDSESRKETVESASVGDRFSMDKAVAILNTIEGVDDYTMFKSRGNGDVVAVVAGWWWGDGVVLSWE</sequence>